<sequence length="325" mass="36559">MFSATIYITGLTCGSPSHGENEQSFGYDSGELDPLHWATEYKTCSGKYQSPIDIEENLVTKVNLPLLRFHNIDTLPTSTIITNNGHTVVLQLNYTAPVMISGGPLTPTYRFNQLHFHWGVNDSLGSEDLINNHSYPMELHMVFSNTDYDDDKIALTKNDGLVVLAMFFEITEEDNLVYSEIVDSLAQINMPDQSTHLPVGFTIRSMLPVSTEHYFTYKGSLTTPPCLEVVQWIDFKHPIKLSHNQVQAFRMLRSKHGQLTHNSRPVQELSGRPVWYNVGGFASLNTPIIERSGASTFGLISTTSLKLFNNIMLYKLTNIMYEGAK</sequence>
<feature type="non-terminal residue" evidence="7">
    <location>
        <position position="325"/>
    </location>
</feature>
<dbReference type="PROSITE" id="PS51144">
    <property type="entry name" value="ALPHA_CA_2"/>
    <property type="match status" value="1"/>
</dbReference>
<dbReference type="GO" id="GO:0008270">
    <property type="term" value="F:zinc ion binding"/>
    <property type="evidence" value="ECO:0007669"/>
    <property type="project" value="InterPro"/>
</dbReference>
<organism evidence="7 8">
    <name type="scientific">Aphis craccivora</name>
    <name type="common">Cowpea aphid</name>
    <dbReference type="NCBI Taxonomy" id="307492"/>
    <lineage>
        <taxon>Eukaryota</taxon>
        <taxon>Metazoa</taxon>
        <taxon>Ecdysozoa</taxon>
        <taxon>Arthropoda</taxon>
        <taxon>Hexapoda</taxon>
        <taxon>Insecta</taxon>
        <taxon>Pterygota</taxon>
        <taxon>Neoptera</taxon>
        <taxon>Paraneoptera</taxon>
        <taxon>Hemiptera</taxon>
        <taxon>Sternorrhyncha</taxon>
        <taxon>Aphidomorpha</taxon>
        <taxon>Aphidoidea</taxon>
        <taxon>Aphididae</taxon>
        <taxon>Aphidini</taxon>
        <taxon>Aphis</taxon>
        <taxon>Aphis</taxon>
    </lineage>
</organism>
<dbReference type="GO" id="GO:0004089">
    <property type="term" value="F:carbonate dehydratase activity"/>
    <property type="evidence" value="ECO:0007669"/>
    <property type="project" value="UniProtKB-EC"/>
</dbReference>
<evidence type="ECO:0000259" key="6">
    <source>
        <dbReference type="PROSITE" id="PS51144"/>
    </source>
</evidence>
<proteinExistence type="inferred from homology"/>
<keyword evidence="3" id="KW-0479">Metal-binding</keyword>
<dbReference type="PANTHER" id="PTHR18952">
    <property type="entry name" value="CARBONIC ANHYDRASE"/>
    <property type="match status" value="1"/>
</dbReference>
<evidence type="ECO:0000256" key="3">
    <source>
        <dbReference type="ARBA" id="ARBA00022723"/>
    </source>
</evidence>
<dbReference type="InterPro" id="IPR023561">
    <property type="entry name" value="Carbonic_anhydrase_a-class"/>
</dbReference>
<dbReference type="SUPFAM" id="SSF51069">
    <property type="entry name" value="Carbonic anhydrase"/>
    <property type="match status" value="1"/>
</dbReference>
<name>A0A6G0YRG4_APHCR</name>
<comment type="caution">
    <text evidence="7">The sequence shown here is derived from an EMBL/GenBank/DDBJ whole genome shotgun (WGS) entry which is preliminary data.</text>
</comment>
<evidence type="ECO:0000256" key="4">
    <source>
        <dbReference type="ARBA" id="ARBA00022833"/>
    </source>
</evidence>
<dbReference type="Proteomes" id="UP000478052">
    <property type="component" value="Unassembled WGS sequence"/>
</dbReference>
<protein>
    <recommendedName>
        <fullName evidence="2">carbonic anhydrase</fullName>
        <ecNumber evidence="2">4.2.1.1</ecNumber>
    </recommendedName>
</protein>
<evidence type="ECO:0000256" key="1">
    <source>
        <dbReference type="ARBA" id="ARBA00010718"/>
    </source>
</evidence>
<dbReference type="PANTHER" id="PTHR18952:SF124">
    <property type="entry name" value="CARBONIC ANHYDRASE 7"/>
    <property type="match status" value="1"/>
</dbReference>
<gene>
    <name evidence="7" type="ORF">FWK35_00022436</name>
</gene>
<dbReference type="EMBL" id="VUJU01002751">
    <property type="protein sequence ID" value="KAF0760215.1"/>
    <property type="molecule type" value="Genomic_DNA"/>
</dbReference>
<evidence type="ECO:0000256" key="2">
    <source>
        <dbReference type="ARBA" id="ARBA00012925"/>
    </source>
</evidence>
<dbReference type="Pfam" id="PF00194">
    <property type="entry name" value="Carb_anhydrase"/>
    <property type="match status" value="1"/>
</dbReference>
<dbReference type="InterPro" id="IPR001148">
    <property type="entry name" value="CA_dom"/>
</dbReference>
<feature type="domain" description="Alpha-carbonic anhydrase" evidence="6">
    <location>
        <begin position="23"/>
        <end position="278"/>
    </location>
</feature>
<reference evidence="7 8" key="1">
    <citation type="submission" date="2019-08" db="EMBL/GenBank/DDBJ databases">
        <title>Whole genome of Aphis craccivora.</title>
        <authorList>
            <person name="Voronova N.V."/>
            <person name="Shulinski R.S."/>
            <person name="Bandarenka Y.V."/>
            <person name="Zhorov D.G."/>
            <person name="Warner D."/>
        </authorList>
    </citation>
    <scope>NUCLEOTIDE SEQUENCE [LARGE SCALE GENOMIC DNA]</scope>
    <source>
        <strain evidence="7">180601</strain>
        <tissue evidence="7">Whole Body</tissue>
    </source>
</reference>
<keyword evidence="5" id="KW-0325">Glycoprotein</keyword>
<dbReference type="EC" id="4.2.1.1" evidence="2"/>
<dbReference type="AlphaFoldDB" id="A0A6G0YRG4"/>
<keyword evidence="8" id="KW-1185">Reference proteome</keyword>
<keyword evidence="4" id="KW-0862">Zinc</keyword>
<dbReference type="SMART" id="SM01057">
    <property type="entry name" value="Carb_anhydrase"/>
    <property type="match status" value="1"/>
</dbReference>
<comment type="similarity">
    <text evidence="1">Belongs to the alpha-carbonic anhydrase family.</text>
</comment>
<dbReference type="GO" id="GO:0005737">
    <property type="term" value="C:cytoplasm"/>
    <property type="evidence" value="ECO:0007669"/>
    <property type="project" value="TreeGrafter"/>
</dbReference>
<evidence type="ECO:0000256" key="5">
    <source>
        <dbReference type="ARBA" id="ARBA00023180"/>
    </source>
</evidence>
<dbReference type="FunFam" id="3.10.200.10:FF:000003">
    <property type="entry name" value="Carbonic anhydrase 12"/>
    <property type="match status" value="1"/>
</dbReference>
<dbReference type="Gene3D" id="3.10.200.10">
    <property type="entry name" value="Alpha carbonic anhydrase"/>
    <property type="match status" value="1"/>
</dbReference>
<dbReference type="InterPro" id="IPR036398">
    <property type="entry name" value="CA_dom_sf"/>
</dbReference>
<dbReference type="CDD" id="cd00326">
    <property type="entry name" value="alpha_CA"/>
    <property type="match status" value="1"/>
</dbReference>
<evidence type="ECO:0000313" key="8">
    <source>
        <dbReference type="Proteomes" id="UP000478052"/>
    </source>
</evidence>
<dbReference type="OrthoDB" id="429145at2759"/>
<evidence type="ECO:0000313" key="7">
    <source>
        <dbReference type="EMBL" id="KAF0760215.1"/>
    </source>
</evidence>
<accession>A0A6G0YRG4</accession>